<dbReference type="PATRIC" id="fig|1664069.3.peg.351"/>
<keyword evidence="7 9" id="KW-1133">Transmembrane helix</keyword>
<proteinExistence type="inferred from homology"/>
<dbReference type="Gene3D" id="1.10.3720.10">
    <property type="entry name" value="MetI-like"/>
    <property type="match status" value="1"/>
</dbReference>
<protein>
    <submittedName>
        <fullName evidence="12">Amino acid ABC transporter permease</fullName>
    </submittedName>
    <submittedName>
        <fullName evidence="11">Arginine ABC transporter permease</fullName>
    </submittedName>
</protein>
<comment type="similarity">
    <text evidence="2">Belongs to the binding-protein-dependent transport system permease family. HisMQ subfamily.</text>
</comment>
<comment type="subcellular location">
    <subcellularLocation>
        <location evidence="1 9">Cell membrane</location>
        <topology evidence="1 9">Multi-pass membrane protein</topology>
    </subcellularLocation>
</comment>
<dbReference type="SUPFAM" id="SSF161098">
    <property type="entry name" value="MetI-like"/>
    <property type="match status" value="1"/>
</dbReference>
<evidence type="ECO:0000256" key="7">
    <source>
        <dbReference type="ARBA" id="ARBA00022989"/>
    </source>
</evidence>
<dbReference type="InterPro" id="IPR000515">
    <property type="entry name" value="MetI-like"/>
</dbReference>
<evidence type="ECO:0000256" key="3">
    <source>
        <dbReference type="ARBA" id="ARBA00022448"/>
    </source>
</evidence>
<dbReference type="PROSITE" id="PS50928">
    <property type="entry name" value="ABC_TM1"/>
    <property type="match status" value="1"/>
</dbReference>
<evidence type="ECO:0000313" key="11">
    <source>
        <dbReference type="EMBL" id="KRT95059.1"/>
    </source>
</evidence>
<dbReference type="FunFam" id="1.10.3720.10:FF:000006">
    <property type="entry name" value="Glutamate/aspartate ABC transporter, permease protein GltK"/>
    <property type="match status" value="1"/>
</dbReference>
<reference evidence="11 13" key="1">
    <citation type="journal article" date="2015" name="Int. J. Syst. Evol. Microbiol.">
        <title>Bacillus glycinifermentans sp. nov., isolated from fermented soybean paste.</title>
        <authorList>
            <person name="Kim S.J."/>
            <person name="Dunlap C.A."/>
            <person name="Kwon S.W."/>
            <person name="Rooney A.P."/>
        </authorList>
    </citation>
    <scope>NUCLEOTIDE SEQUENCE [LARGE SCALE GENOMIC DNA]</scope>
    <source>
        <strain evidence="11 13">GO-13</strain>
    </source>
</reference>
<dbReference type="PANTHER" id="PTHR30614">
    <property type="entry name" value="MEMBRANE COMPONENT OF AMINO ACID ABC TRANSPORTER"/>
    <property type="match status" value="1"/>
</dbReference>
<dbReference type="STRING" id="1664069.BGLY_2850"/>
<dbReference type="EMBL" id="JARRTL010000008">
    <property type="protein sequence ID" value="MEC0484835.1"/>
    <property type="molecule type" value="Genomic_DNA"/>
</dbReference>
<dbReference type="GO" id="GO:0006865">
    <property type="term" value="P:amino acid transport"/>
    <property type="evidence" value="ECO:0007669"/>
    <property type="project" value="UniProtKB-KW"/>
</dbReference>
<dbReference type="Proteomes" id="UP000036168">
    <property type="component" value="Unassembled WGS sequence"/>
</dbReference>
<dbReference type="EMBL" id="LECW02000004">
    <property type="protein sequence ID" value="KRT95059.1"/>
    <property type="molecule type" value="Genomic_DNA"/>
</dbReference>
<keyword evidence="5 9" id="KW-0812">Transmembrane</keyword>
<dbReference type="AlphaFoldDB" id="A0A0J6H5A4"/>
<dbReference type="Pfam" id="PF00528">
    <property type="entry name" value="BPD_transp_1"/>
    <property type="match status" value="1"/>
</dbReference>
<gene>
    <name evidence="11" type="ORF">AB447_211065</name>
    <name evidence="12" type="ORF">P8828_08220</name>
</gene>
<name>A0A0J6H5A4_9BACI</name>
<evidence type="ECO:0000256" key="8">
    <source>
        <dbReference type="ARBA" id="ARBA00023136"/>
    </source>
</evidence>
<dbReference type="OrthoDB" id="9774451at2"/>
<organism evidence="11 13">
    <name type="scientific">Bacillus glycinifermentans</name>
    <dbReference type="NCBI Taxonomy" id="1664069"/>
    <lineage>
        <taxon>Bacteria</taxon>
        <taxon>Bacillati</taxon>
        <taxon>Bacillota</taxon>
        <taxon>Bacilli</taxon>
        <taxon>Bacillales</taxon>
        <taxon>Bacillaceae</taxon>
        <taxon>Bacillus</taxon>
    </lineage>
</organism>
<dbReference type="NCBIfam" id="TIGR01726">
    <property type="entry name" value="HEQRo_perm_3TM"/>
    <property type="match status" value="1"/>
</dbReference>
<feature type="transmembrane region" description="Helical" evidence="9">
    <location>
        <begin position="89"/>
        <end position="109"/>
    </location>
</feature>
<evidence type="ECO:0000256" key="6">
    <source>
        <dbReference type="ARBA" id="ARBA00022970"/>
    </source>
</evidence>
<evidence type="ECO:0000256" key="4">
    <source>
        <dbReference type="ARBA" id="ARBA00022475"/>
    </source>
</evidence>
<sequence length="220" mass="24032">MNFLDFSSTIPEMPFILEGLGVTLKVVVAAAVFGFLLGVFITLLKISSIKVLSWIADFYTSIFRGTPLVLQLMIVYYGLPQVLGFDIDAYWAAVVAFGLNSAAYVSEIIRAGINAIDKGQKEAAMALGVPYWKMMKDLLLPQAFKNIMPALVNESVTLTKESAVVTVIGLGDIMRRSYQAGAAIYSPLEPMLFAGLIYYVLVLILTFAGKAIERKLNAND</sequence>
<reference evidence="12 14" key="3">
    <citation type="submission" date="2023-03" db="EMBL/GenBank/DDBJ databases">
        <title>Agriculturally important microbes genome sequencing.</title>
        <authorList>
            <person name="Dunlap C."/>
        </authorList>
    </citation>
    <scope>NUCLEOTIDE SEQUENCE [LARGE SCALE GENOMIC DNA]</scope>
    <source>
        <strain evidence="12 14">CBP-3203</strain>
    </source>
</reference>
<keyword evidence="3 9" id="KW-0813">Transport</keyword>
<evidence type="ECO:0000256" key="2">
    <source>
        <dbReference type="ARBA" id="ARBA00010072"/>
    </source>
</evidence>
<dbReference type="PANTHER" id="PTHR30614:SF20">
    <property type="entry name" value="GLUTAMINE TRANSPORT SYSTEM PERMEASE PROTEIN GLNP"/>
    <property type="match status" value="1"/>
</dbReference>
<dbReference type="CDD" id="cd06261">
    <property type="entry name" value="TM_PBP2"/>
    <property type="match status" value="1"/>
</dbReference>
<accession>A0A0J6H5A4</accession>
<evidence type="ECO:0000256" key="9">
    <source>
        <dbReference type="RuleBase" id="RU363032"/>
    </source>
</evidence>
<keyword evidence="14" id="KW-1185">Reference proteome</keyword>
<evidence type="ECO:0000256" key="5">
    <source>
        <dbReference type="ARBA" id="ARBA00022692"/>
    </source>
</evidence>
<dbReference type="GO" id="GO:0043190">
    <property type="term" value="C:ATP-binding cassette (ABC) transporter complex"/>
    <property type="evidence" value="ECO:0007669"/>
    <property type="project" value="InterPro"/>
</dbReference>
<dbReference type="Proteomes" id="UP001341297">
    <property type="component" value="Unassembled WGS sequence"/>
</dbReference>
<feature type="transmembrane region" description="Helical" evidence="9">
    <location>
        <begin position="56"/>
        <end position="77"/>
    </location>
</feature>
<keyword evidence="8 9" id="KW-0472">Membrane</keyword>
<dbReference type="GO" id="GO:0022857">
    <property type="term" value="F:transmembrane transporter activity"/>
    <property type="evidence" value="ECO:0007669"/>
    <property type="project" value="InterPro"/>
</dbReference>
<comment type="caution">
    <text evidence="11">The sequence shown here is derived from an EMBL/GenBank/DDBJ whole genome shotgun (WGS) entry which is preliminary data.</text>
</comment>
<feature type="transmembrane region" description="Helical" evidence="9">
    <location>
        <begin position="20"/>
        <end position="44"/>
    </location>
</feature>
<evidence type="ECO:0000259" key="10">
    <source>
        <dbReference type="PROSITE" id="PS50928"/>
    </source>
</evidence>
<accession>A0A0J6DUZ3</accession>
<evidence type="ECO:0000313" key="14">
    <source>
        <dbReference type="Proteomes" id="UP001341297"/>
    </source>
</evidence>
<evidence type="ECO:0000256" key="1">
    <source>
        <dbReference type="ARBA" id="ARBA00004651"/>
    </source>
</evidence>
<feature type="transmembrane region" description="Helical" evidence="9">
    <location>
        <begin position="192"/>
        <end position="212"/>
    </location>
</feature>
<feature type="domain" description="ABC transmembrane type-1" evidence="10">
    <location>
        <begin position="20"/>
        <end position="209"/>
    </location>
</feature>
<evidence type="ECO:0000313" key="12">
    <source>
        <dbReference type="EMBL" id="MEC0484835.1"/>
    </source>
</evidence>
<reference evidence="11" key="2">
    <citation type="submission" date="2015-10" db="EMBL/GenBank/DDBJ databases">
        <authorList>
            <person name="Gilbert D.G."/>
        </authorList>
    </citation>
    <scope>NUCLEOTIDE SEQUENCE</scope>
    <source>
        <strain evidence="11">GO-13</strain>
    </source>
</reference>
<dbReference type="RefSeq" id="WP_048356222.1">
    <property type="nucleotide sequence ID" value="NZ_CP023481.1"/>
</dbReference>
<keyword evidence="6" id="KW-0029">Amino-acid transport</keyword>
<evidence type="ECO:0000313" key="13">
    <source>
        <dbReference type="Proteomes" id="UP000036168"/>
    </source>
</evidence>
<dbReference type="InterPro" id="IPR043429">
    <property type="entry name" value="ArtM/GltK/GlnP/TcyL/YhdX-like"/>
</dbReference>
<dbReference type="InterPro" id="IPR035906">
    <property type="entry name" value="MetI-like_sf"/>
</dbReference>
<keyword evidence="4" id="KW-1003">Cell membrane</keyword>
<dbReference type="InterPro" id="IPR010065">
    <property type="entry name" value="AA_ABC_transptr_permease_3TM"/>
</dbReference>